<organism evidence="10 11">
    <name type="scientific">Hydrogenovibrio thermophilus</name>
    <dbReference type="NCBI Taxonomy" id="265883"/>
    <lineage>
        <taxon>Bacteria</taxon>
        <taxon>Pseudomonadati</taxon>
        <taxon>Pseudomonadota</taxon>
        <taxon>Gammaproteobacteria</taxon>
        <taxon>Thiotrichales</taxon>
        <taxon>Piscirickettsiaceae</taxon>
        <taxon>Hydrogenovibrio</taxon>
    </lineage>
</organism>
<dbReference type="EMBL" id="CP035033">
    <property type="protein sequence ID" value="QAB16205.1"/>
    <property type="molecule type" value="Genomic_DNA"/>
</dbReference>
<feature type="transmembrane region" description="Helical" evidence="7">
    <location>
        <begin position="304"/>
        <end position="326"/>
    </location>
</feature>
<dbReference type="InterPro" id="IPR051310">
    <property type="entry name" value="MCP_chemotaxis"/>
</dbReference>
<dbReference type="Pfam" id="PF18947">
    <property type="entry name" value="HAMP_2"/>
    <property type="match status" value="1"/>
</dbReference>
<evidence type="ECO:0000256" key="1">
    <source>
        <dbReference type="ARBA" id="ARBA00004370"/>
    </source>
</evidence>
<dbReference type="PANTHER" id="PTHR43531:SF14">
    <property type="entry name" value="METHYL-ACCEPTING CHEMOTAXIS PROTEIN I-RELATED"/>
    <property type="match status" value="1"/>
</dbReference>
<evidence type="ECO:0000256" key="7">
    <source>
        <dbReference type="SAM" id="Phobius"/>
    </source>
</evidence>
<dbReference type="GO" id="GO:0005886">
    <property type="term" value="C:plasma membrane"/>
    <property type="evidence" value="ECO:0007669"/>
    <property type="project" value="TreeGrafter"/>
</dbReference>
<dbReference type="InterPro" id="IPR003660">
    <property type="entry name" value="HAMP_dom"/>
</dbReference>
<comment type="similarity">
    <text evidence="4">Belongs to the methyl-accepting chemotaxis (MCP) protein family.</text>
</comment>
<keyword evidence="7" id="KW-0812">Transmembrane</keyword>
<dbReference type="Gene3D" id="1.10.287.950">
    <property type="entry name" value="Methyl-accepting chemotaxis protein"/>
    <property type="match status" value="1"/>
</dbReference>
<gene>
    <name evidence="10" type="ORF">EPV75_11290</name>
</gene>
<dbReference type="InterPro" id="IPR029150">
    <property type="entry name" value="dCache_3"/>
</dbReference>
<feature type="transmembrane region" description="Helical" evidence="7">
    <location>
        <begin position="12"/>
        <end position="33"/>
    </location>
</feature>
<evidence type="ECO:0000259" key="8">
    <source>
        <dbReference type="PROSITE" id="PS50111"/>
    </source>
</evidence>
<dbReference type="SMART" id="SM00304">
    <property type="entry name" value="HAMP"/>
    <property type="match status" value="3"/>
</dbReference>
<feature type="domain" description="HAMP" evidence="9">
    <location>
        <begin position="470"/>
        <end position="516"/>
    </location>
</feature>
<evidence type="ECO:0000256" key="6">
    <source>
        <dbReference type="SAM" id="MobiDB-lite"/>
    </source>
</evidence>
<dbReference type="InterPro" id="IPR004089">
    <property type="entry name" value="MCPsignal_dom"/>
</dbReference>
<dbReference type="GO" id="GO:0006935">
    <property type="term" value="P:chemotaxis"/>
    <property type="evidence" value="ECO:0007669"/>
    <property type="project" value="InterPro"/>
</dbReference>
<dbReference type="GO" id="GO:0004888">
    <property type="term" value="F:transmembrane signaling receptor activity"/>
    <property type="evidence" value="ECO:0007669"/>
    <property type="project" value="InterPro"/>
</dbReference>
<keyword evidence="7" id="KW-0472">Membrane</keyword>
<dbReference type="KEGG" id="htr:EPV75_11290"/>
<evidence type="ECO:0000256" key="3">
    <source>
        <dbReference type="ARBA" id="ARBA00023224"/>
    </source>
</evidence>
<feature type="compositionally biased region" description="Low complexity" evidence="6">
    <location>
        <begin position="826"/>
        <end position="851"/>
    </location>
</feature>
<evidence type="ECO:0000256" key="5">
    <source>
        <dbReference type="PROSITE-ProRule" id="PRU00284"/>
    </source>
</evidence>
<dbReference type="PANTHER" id="PTHR43531">
    <property type="entry name" value="PROTEIN ICFG"/>
    <property type="match status" value="1"/>
</dbReference>
<dbReference type="CDD" id="cd11386">
    <property type="entry name" value="MCP_signal"/>
    <property type="match status" value="1"/>
</dbReference>
<evidence type="ECO:0000256" key="4">
    <source>
        <dbReference type="ARBA" id="ARBA00029447"/>
    </source>
</evidence>
<accession>A0A410H5K7</accession>
<dbReference type="PRINTS" id="PR00260">
    <property type="entry name" value="CHEMTRNSDUCR"/>
</dbReference>
<dbReference type="PROSITE" id="PS50111">
    <property type="entry name" value="CHEMOTAXIS_TRANSDUC_2"/>
    <property type="match status" value="1"/>
</dbReference>
<protein>
    <submittedName>
        <fullName evidence="10">HAMP domain-containing protein</fullName>
    </submittedName>
</protein>
<dbReference type="AlphaFoldDB" id="A0A410H5K7"/>
<evidence type="ECO:0000259" key="9">
    <source>
        <dbReference type="PROSITE" id="PS50885"/>
    </source>
</evidence>
<feature type="domain" description="HAMP" evidence="9">
    <location>
        <begin position="382"/>
        <end position="426"/>
    </location>
</feature>
<dbReference type="GO" id="GO:0007165">
    <property type="term" value="P:signal transduction"/>
    <property type="evidence" value="ECO:0007669"/>
    <property type="project" value="UniProtKB-KW"/>
</dbReference>
<dbReference type="Pfam" id="PF00015">
    <property type="entry name" value="MCPsignal"/>
    <property type="match status" value="1"/>
</dbReference>
<reference evidence="10 11" key="1">
    <citation type="journal article" date="2018" name="Environ. Microbiol.">
        <title>Genomes of ubiquitous marine and hypersaline Hydrogenovibrio, Thiomicrorhabdus and Thiomicrospira spp. encode a diversity of mechanisms to sustain chemolithoautotrophy in heterogeneous environments.</title>
        <authorList>
            <person name="Scott K.M."/>
            <person name="Williams J."/>
            <person name="Porter C.M.B."/>
            <person name="Russel S."/>
            <person name="Harmer T.L."/>
            <person name="Paul J.H."/>
            <person name="Antonen K.M."/>
            <person name="Bridges M.K."/>
            <person name="Camper G.J."/>
            <person name="Campla C.K."/>
            <person name="Casella L.G."/>
            <person name="Chase E."/>
            <person name="Conrad J.W."/>
            <person name="Cruz M.C."/>
            <person name="Dunlap D.S."/>
            <person name="Duran L."/>
            <person name="Fahsbender E.M."/>
            <person name="Goldsmith D.B."/>
            <person name="Keeley R.F."/>
            <person name="Kondoff M.R."/>
            <person name="Kussy B.I."/>
            <person name="Lane M.K."/>
            <person name="Lawler S."/>
            <person name="Leigh B.A."/>
            <person name="Lewis C."/>
            <person name="Lostal L.M."/>
            <person name="Marking D."/>
            <person name="Mancera P.A."/>
            <person name="McClenthan E.C."/>
            <person name="McIntyre E.A."/>
            <person name="Mine J.A."/>
            <person name="Modi S."/>
            <person name="Moore B.D."/>
            <person name="Morgan W.A."/>
            <person name="Nelson K.M."/>
            <person name="Nguyen K.N."/>
            <person name="Ogburn N."/>
            <person name="Parrino D.G."/>
            <person name="Pedapudi A.D."/>
            <person name="Pelham R.P."/>
            <person name="Preece A.M."/>
            <person name="Rampersad E.A."/>
            <person name="Richardson J.C."/>
            <person name="Rodgers C.M."/>
            <person name="Schaffer B.L."/>
            <person name="Sheridan N.E."/>
            <person name="Solone M.R."/>
            <person name="Staley Z.R."/>
            <person name="Tabuchi M."/>
            <person name="Waide R.J."/>
            <person name="Wanjugi P.W."/>
            <person name="Young S."/>
            <person name="Clum A."/>
            <person name="Daum C."/>
            <person name="Huntemann M."/>
            <person name="Ivanova N."/>
            <person name="Kyrpides N."/>
            <person name="Mikhailova N."/>
            <person name="Palaniappan K."/>
            <person name="Pillay M."/>
            <person name="Reddy T.B.K."/>
            <person name="Shapiro N."/>
            <person name="Stamatis D."/>
            <person name="Varghese N."/>
            <person name="Woyke T."/>
            <person name="Boden R."/>
            <person name="Freyermuth S.K."/>
            <person name="Kerfeld C.A."/>
        </authorList>
    </citation>
    <scope>NUCLEOTIDE SEQUENCE [LARGE SCALE GENOMIC DNA]</scope>
    <source>
        <strain evidence="10 11">JR-2</strain>
    </source>
</reference>
<dbReference type="FunFam" id="1.10.287.950:FF:000001">
    <property type="entry name" value="Methyl-accepting chemotaxis sensory transducer"/>
    <property type="match status" value="1"/>
</dbReference>
<keyword evidence="2" id="KW-0488">Methylation</keyword>
<evidence type="ECO:0000256" key="2">
    <source>
        <dbReference type="ARBA" id="ARBA00022481"/>
    </source>
</evidence>
<keyword evidence="3 5" id="KW-0807">Transducer</keyword>
<name>A0A410H5K7_9GAMM</name>
<sequence length="878" mass="94984">MFDFSRSLKAKVIGISTLVGIIIAFLVGLTMYLTTVKPVPAQVEKRIFKEMTAYIDAQVDLKVKGGIIGATMISLQNNVIQSLAVEDRDALKPFFANIKAGFARKTGFKNIATQLITYDGRSLIRSWDLENYGQNVSNNPLIQKVMKEKKAYGALGVGARGIGVIAVSPIFEDDSVLGYTTLVQGMASVAKDFRANQGGEWVLLVDKRYIDEKYGNMPIIEKNETITDHYLLASNRWFDADTVALVKDSFQPTEGKTRRLYTTQDKVVIDIPALDESGNVMGRHLFVLPKTEYTGPINTAMNTAWMSLAGVILGVLALTIALIITVTRMVINPLKRVQKVTGQIIESGDFALRAPVNSQDEVGRTGDAINQLLEQVSQALTQANQTVGAIAKGDFSKRLNGDYKGDLETLQTGINESVDIIDQVMNELSGVMQAMRDGRFDVSLSNQGEGEYRKMMDNAQQAMSETNSIITDINAVMEHMRQGEFQHRVQVNASGDLDSLKQRINESLSTLDEAVSDITRVVVAQSEGDLTQTIDAEYQGDLMRLKNAVNQSLRKLSDIVSQAIITSQVVNTASEEVAKGALDLSSRVQEQAAAIEQTSATMDEMNSAVQNNTDNSQQAASVAQKVQTESEQASKVMQQTITAMNTIQESSHKISEIVTLIDSIAFQTNLLALNAAVEAARAGDHGRGFAVVAGEVRALAQKSADAAKEINSLITESVQRIDEGTHLAGESGEVIGNITQMINEMSLMINQIAQASTEQAQGVEQVHKAIGEIDATTQQNAALVEETSAAAESMSEQATDLSHNMAFFKTNTAGQPKANKPAALSAPKPTLEAPKPAAPKTEAPAKPAQAEKPADKPTETAKSITPPPPPSADEWEDF</sequence>
<feature type="region of interest" description="Disordered" evidence="6">
    <location>
        <begin position="812"/>
        <end position="878"/>
    </location>
</feature>
<evidence type="ECO:0000313" key="10">
    <source>
        <dbReference type="EMBL" id="QAB16205.1"/>
    </source>
</evidence>
<dbReference type="SMART" id="SM00283">
    <property type="entry name" value="MA"/>
    <property type="match status" value="1"/>
</dbReference>
<dbReference type="Pfam" id="PF14827">
    <property type="entry name" value="dCache_3"/>
    <property type="match status" value="1"/>
</dbReference>
<dbReference type="Proteomes" id="UP000285478">
    <property type="component" value="Chromosome"/>
</dbReference>
<proteinExistence type="inferred from homology"/>
<keyword evidence="7" id="KW-1133">Transmembrane helix</keyword>
<comment type="subcellular location">
    <subcellularLocation>
        <location evidence="1">Membrane</location>
    </subcellularLocation>
</comment>
<dbReference type="CDD" id="cd06225">
    <property type="entry name" value="HAMP"/>
    <property type="match status" value="1"/>
</dbReference>
<evidence type="ECO:0000313" key="11">
    <source>
        <dbReference type="Proteomes" id="UP000285478"/>
    </source>
</evidence>
<feature type="domain" description="HAMP" evidence="9">
    <location>
        <begin position="328"/>
        <end position="381"/>
    </location>
</feature>
<dbReference type="PROSITE" id="PS50885">
    <property type="entry name" value="HAMP"/>
    <property type="match status" value="3"/>
</dbReference>
<dbReference type="InterPro" id="IPR004090">
    <property type="entry name" value="Chemotax_Me-accpt_rcpt"/>
</dbReference>
<dbReference type="SUPFAM" id="SSF58104">
    <property type="entry name" value="Methyl-accepting chemotaxis protein (MCP) signaling domain"/>
    <property type="match status" value="1"/>
</dbReference>
<dbReference type="Gene3D" id="6.10.340.10">
    <property type="match status" value="1"/>
</dbReference>
<keyword evidence="11" id="KW-1185">Reference proteome</keyword>
<dbReference type="RefSeq" id="WP_128385462.1">
    <property type="nucleotide sequence ID" value="NZ_CP035033.1"/>
</dbReference>
<dbReference type="Gene3D" id="1.20.120.1530">
    <property type="match status" value="1"/>
</dbReference>
<feature type="domain" description="Methyl-accepting transducer" evidence="8">
    <location>
        <begin position="566"/>
        <end position="795"/>
    </location>
</feature>
<dbReference type="SUPFAM" id="SSF103190">
    <property type="entry name" value="Sensory domain-like"/>
    <property type="match status" value="1"/>
</dbReference>
<dbReference type="InterPro" id="IPR029151">
    <property type="entry name" value="Sensor-like_sf"/>
</dbReference>